<dbReference type="Proteomes" id="UP000092420">
    <property type="component" value="Unassembled WGS sequence"/>
</dbReference>
<feature type="transmembrane region" description="Helical" evidence="5">
    <location>
        <begin position="55"/>
        <end position="73"/>
    </location>
</feature>
<evidence type="ECO:0000256" key="2">
    <source>
        <dbReference type="ARBA" id="ARBA00022692"/>
    </source>
</evidence>
<feature type="domain" description="DUF1232" evidence="6">
    <location>
        <begin position="32"/>
        <end position="66"/>
    </location>
</feature>
<feature type="transmembrane region" description="Helical" evidence="5">
    <location>
        <begin position="6"/>
        <end position="25"/>
    </location>
</feature>
<dbReference type="EMBL" id="LNJE01000013">
    <property type="protein sequence ID" value="KYC57237.1"/>
    <property type="molecule type" value="Genomic_DNA"/>
</dbReference>
<dbReference type="GO" id="GO:0012505">
    <property type="term" value="C:endomembrane system"/>
    <property type="evidence" value="ECO:0007669"/>
    <property type="project" value="UniProtKB-SubCell"/>
</dbReference>
<keyword evidence="3 5" id="KW-1133">Transmembrane helix</keyword>
<comment type="caution">
    <text evidence="7">The sequence shown here is derived from an EMBL/GenBank/DDBJ whole genome shotgun (WGS) entry which is preliminary data.</text>
</comment>
<dbReference type="Pfam" id="PF06803">
    <property type="entry name" value="DUF1232"/>
    <property type="match status" value="1"/>
</dbReference>
<comment type="subcellular location">
    <subcellularLocation>
        <location evidence="1">Endomembrane system</location>
        <topology evidence="1">Multi-pass membrane protein</topology>
    </subcellularLocation>
</comment>
<keyword evidence="2 5" id="KW-0812">Transmembrane</keyword>
<evidence type="ECO:0000313" key="8">
    <source>
        <dbReference type="EMBL" id="KYC57237.1"/>
    </source>
</evidence>
<gene>
    <name evidence="7" type="ORF">AN188_00921</name>
    <name evidence="8" type="ORF">APG09_01164</name>
</gene>
<evidence type="ECO:0000313" key="7">
    <source>
        <dbReference type="EMBL" id="KYC54643.1"/>
    </source>
</evidence>
<dbReference type="EMBL" id="LNJB01000010">
    <property type="protein sequence ID" value="KYC54643.1"/>
    <property type="molecule type" value="Genomic_DNA"/>
</dbReference>
<evidence type="ECO:0000256" key="4">
    <source>
        <dbReference type="ARBA" id="ARBA00023136"/>
    </source>
</evidence>
<evidence type="ECO:0000313" key="9">
    <source>
        <dbReference type="Proteomes" id="UP000092420"/>
    </source>
</evidence>
<evidence type="ECO:0000256" key="3">
    <source>
        <dbReference type="ARBA" id="ARBA00022989"/>
    </source>
</evidence>
<reference evidence="7 9" key="1">
    <citation type="journal article" date="2016" name="ISME J.">
        <title>Chasing the elusive Euryarchaeota class WSA2: genomes reveal a uniquely fastidious methyl-reducing methanogen.</title>
        <authorList>
            <person name="Nobu M.K."/>
            <person name="Narihiro T."/>
            <person name="Kuroda K."/>
            <person name="Mei R."/>
            <person name="Liu W.T."/>
        </authorList>
    </citation>
    <scope>NUCLEOTIDE SEQUENCE [LARGE SCALE GENOMIC DNA]</scope>
    <source>
        <strain evidence="7">ADurb1013_Bin02101</strain>
        <strain evidence="8">ADurb1213_Bin02801</strain>
    </source>
</reference>
<feature type="transmembrane region" description="Helical" evidence="5">
    <location>
        <begin position="32"/>
        <end position="49"/>
    </location>
</feature>
<evidence type="ECO:0000259" key="6">
    <source>
        <dbReference type="Pfam" id="PF06803"/>
    </source>
</evidence>
<accession>A0A150JJ21</accession>
<accession>A0A150JBN5</accession>
<evidence type="ECO:0000256" key="1">
    <source>
        <dbReference type="ARBA" id="ARBA00004127"/>
    </source>
</evidence>
<proteinExistence type="predicted"/>
<keyword evidence="4 5" id="KW-0472">Membrane</keyword>
<name>A0A150JBN5_9EURY</name>
<dbReference type="InterPro" id="IPR010652">
    <property type="entry name" value="DUF1232"/>
</dbReference>
<protein>
    <recommendedName>
        <fullName evidence="6">DUF1232 domain-containing protein</fullName>
    </recommendedName>
</protein>
<accession>A0A150JG18</accession>
<organism evidence="7 9">
    <name type="scientific">Candidatus Methanofastidiosum methylothiophilum</name>
    <dbReference type="NCBI Taxonomy" id="1705564"/>
    <lineage>
        <taxon>Archaea</taxon>
        <taxon>Methanobacteriati</taxon>
        <taxon>Methanobacteriota</taxon>
        <taxon>Stenosarchaea group</taxon>
        <taxon>Candidatus Methanofastidiosia</taxon>
        <taxon>Candidatus Methanofastidiosales</taxon>
        <taxon>Candidatus Methanofastidiosaceae</taxon>
        <taxon>Candidatus Methanofastidiosum</taxon>
    </lineage>
</organism>
<dbReference type="AlphaFoldDB" id="A0A150JBN5"/>
<evidence type="ECO:0000256" key="5">
    <source>
        <dbReference type="SAM" id="Phobius"/>
    </source>
</evidence>
<sequence>MEWYQTVLIAILVISIIAAIVIYIFRKMIFNWIIVTILGLYIASPLDIIPDFLPIIGWSDDIIAFVLMIGFIYRGIKMRIKKNDVKFSKVR</sequence>